<reference evidence="1" key="1">
    <citation type="submission" date="2014-09" db="EMBL/GenBank/DDBJ databases">
        <authorList>
            <person name="Magalhaes I.L.F."/>
            <person name="Oliveira U."/>
            <person name="Santos F.R."/>
            <person name="Vidigal T.H.D.A."/>
            <person name="Brescovit A.D."/>
            <person name="Santos A.J."/>
        </authorList>
    </citation>
    <scope>NUCLEOTIDE SEQUENCE</scope>
    <source>
        <tissue evidence="1">Shoot tissue taken approximately 20 cm above the soil surface</tissue>
    </source>
</reference>
<proteinExistence type="predicted"/>
<accession>A0A0A9DPL5</accession>
<dbReference type="EMBL" id="GBRH01212178">
    <property type="protein sequence ID" value="JAD85717.1"/>
    <property type="molecule type" value="Transcribed_RNA"/>
</dbReference>
<organism evidence="1">
    <name type="scientific">Arundo donax</name>
    <name type="common">Giant reed</name>
    <name type="synonym">Donax arundinaceus</name>
    <dbReference type="NCBI Taxonomy" id="35708"/>
    <lineage>
        <taxon>Eukaryota</taxon>
        <taxon>Viridiplantae</taxon>
        <taxon>Streptophyta</taxon>
        <taxon>Embryophyta</taxon>
        <taxon>Tracheophyta</taxon>
        <taxon>Spermatophyta</taxon>
        <taxon>Magnoliopsida</taxon>
        <taxon>Liliopsida</taxon>
        <taxon>Poales</taxon>
        <taxon>Poaceae</taxon>
        <taxon>PACMAD clade</taxon>
        <taxon>Arundinoideae</taxon>
        <taxon>Arundineae</taxon>
        <taxon>Arundo</taxon>
    </lineage>
</organism>
<dbReference type="AlphaFoldDB" id="A0A0A9DPL5"/>
<evidence type="ECO:0000313" key="1">
    <source>
        <dbReference type="EMBL" id="JAD85717.1"/>
    </source>
</evidence>
<sequence>MMQSPLTDCIQCTTSLTHTYLLSTPILPLMSWFASDHNLSAFRPFISASVCLGFPTEIRMYPFSSFLS</sequence>
<protein>
    <submittedName>
        <fullName evidence="1">Uncharacterized protein</fullName>
    </submittedName>
</protein>
<reference evidence="1" key="2">
    <citation type="journal article" date="2015" name="Data Brief">
        <title>Shoot transcriptome of the giant reed, Arundo donax.</title>
        <authorList>
            <person name="Barrero R.A."/>
            <person name="Guerrero F.D."/>
            <person name="Moolhuijzen P."/>
            <person name="Goolsby J.A."/>
            <person name="Tidwell J."/>
            <person name="Bellgard S.E."/>
            <person name="Bellgard M.I."/>
        </authorList>
    </citation>
    <scope>NUCLEOTIDE SEQUENCE</scope>
    <source>
        <tissue evidence="1">Shoot tissue taken approximately 20 cm above the soil surface</tissue>
    </source>
</reference>
<name>A0A0A9DPL5_ARUDO</name>